<evidence type="ECO:0000313" key="3">
    <source>
        <dbReference type="Proteomes" id="UP001642483"/>
    </source>
</evidence>
<reference evidence="2 3" key="1">
    <citation type="submission" date="2024-02" db="EMBL/GenBank/DDBJ databases">
        <authorList>
            <person name="Daric V."/>
            <person name="Darras S."/>
        </authorList>
    </citation>
    <scope>NUCLEOTIDE SEQUENCE [LARGE SCALE GENOMIC DNA]</scope>
</reference>
<sequence>MYPLHKYQPTPFGKYFLYLDNKFERKSVRSLSSSDIKEAKTERDKDASKHQKQPVPRPYDIRYLKHSGQTVTEPPSNVIIFDDVTGVEGSDLTLSTTWIKERPHHWNQVLKTYEIENPKLTSSLSKRYRSKTEDLSSKKEMETKLRESLKVDRLLRKPTFSLTTAPVKYSKEPIKTAMNALQLPKINADDGRNELSKARLEAIHKRRRRAQKIMNLVSKRAQIASLNEQHTQKLVQTPNFKHLQPFQQTSINTVKTQQRDEPAVDLKRESWKSFNHYPKVREPNIQDWNPKEEQKALNYEVLGRIAATVPYKWQLAGKAESNKKSNAAIMLNIL</sequence>
<name>A0ABP0G090_CLALP</name>
<evidence type="ECO:0000256" key="1">
    <source>
        <dbReference type="SAM" id="MobiDB-lite"/>
    </source>
</evidence>
<organism evidence="2 3">
    <name type="scientific">Clavelina lepadiformis</name>
    <name type="common">Light-bulb sea squirt</name>
    <name type="synonym">Ascidia lepadiformis</name>
    <dbReference type="NCBI Taxonomy" id="159417"/>
    <lineage>
        <taxon>Eukaryota</taxon>
        <taxon>Metazoa</taxon>
        <taxon>Chordata</taxon>
        <taxon>Tunicata</taxon>
        <taxon>Ascidiacea</taxon>
        <taxon>Aplousobranchia</taxon>
        <taxon>Clavelinidae</taxon>
        <taxon>Clavelina</taxon>
    </lineage>
</organism>
<feature type="region of interest" description="Disordered" evidence="1">
    <location>
        <begin position="30"/>
        <end position="58"/>
    </location>
</feature>
<comment type="caution">
    <text evidence="2">The sequence shown here is derived from an EMBL/GenBank/DDBJ whole genome shotgun (WGS) entry which is preliminary data.</text>
</comment>
<feature type="compositionally biased region" description="Basic and acidic residues" evidence="1">
    <location>
        <begin position="35"/>
        <end position="49"/>
    </location>
</feature>
<keyword evidence="3" id="KW-1185">Reference proteome</keyword>
<accession>A0ABP0G090</accession>
<gene>
    <name evidence="2" type="ORF">CVLEPA_LOCUS16381</name>
</gene>
<proteinExistence type="predicted"/>
<dbReference type="EMBL" id="CAWYQH010000099">
    <property type="protein sequence ID" value="CAK8685241.1"/>
    <property type="molecule type" value="Genomic_DNA"/>
</dbReference>
<evidence type="ECO:0000313" key="2">
    <source>
        <dbReference type="EMBL" id="CAK8685241.1"/>
    </source>
</evidence>
<dbReference type="Proteomes" id="UP001642483">
    <property type="component" value="Unassembled WGS sequence"/>
</dbReference>
<protein>
    <submittedName>
        <fullName evidence="2">Uncharacterized protein</fullName>
    </submittedName>
</protein>